<keyword evidence="3" id="KW-1015">Disulfide bond</keyword>
<sequence length="246" mass="25734">MFAKTFLLSSMLLATATNLVSASYSISSPGTGVVWKAGDKVQIKWTASGQVETRIDIRLVHGDAANLVYDFNLCSNVNPWDGQCSYVVDSNIASGIDYAVTAGKSPENFGYSSYFTIQARGPLPENKGCPNMGGKLCPKSLPCCSSSGYCGDSAAHCGAGCIPKYSFNGQCVIPGAQGTINTPVTNVKTKTSPVVPPRAPKCGTKVCTKSLPCCSASKKCGKSCGKGCDPTLSFAGKCVRPLRKIK</sequence>
<evidence type="ECO:0000256" key="3">
    <source>
        <dbReference type="PROSITE-ProRule" id="PRU00261"/>
    </source>
</evidence>
<proteinExistence type="predicted"/>
<evidence type="ECO:0000256" key="1">
    <source>
        <dbReference type="ARBA" id="ARBA00022669"/>
    </source>
</evidence>
<dbReference type="EMBL" id="CAJVPS010000382">
    <property type="protein sequence ID" value="CAG8482068.1"/>
    <property type="molecule type" value="Genomic_DNA"/>
</dbReference>
<keyword evidence="1 3" id="KW-0147">Chitin-binding</keyword>
<dbReference type="InterPro" id="IPR018466">
    <property type="entry name" value="Kre9/Knh1-like_N"/>
</dbReference>
<reference evidence="6" key="1">
    <citation type="submission" date="2021-06" db="EMBL/GenBank/DDBJ databases">
        <authorList>
            <person name="Kallberg Y."/>
            <person name="Tangrot J."/>
            <person name="Rosling A."/>
        </authorList>
    </citation>
    <scope>NUCLEOTIDE SEQUENCE</scope>
    <source>
        <strain evidence="6">FL130A</strain>
    </source>
</reference>
<dbReference type="InterPro" id="IPR001002">
    <property type="entry name" value="Chitin-bd_1"/>
</dbReference>
<organism evidence="6 7">
    <name type="scientific">Ambispora leptoticha</name>
    <dbReference type="NCBI Taxonomy" id="144679"/>
    <lineage>
        <taxon>Eukaryota</taxon>
        <taxon>Fungi</taxon>
        <taxon>Fungi incertae sedis</taxon>
        <taxon>Mucoromycota</taxon>
        <taxon>Glomeromycotina</taxon>
        <taxon>Glomeromycetes</taxon>
        <taxon>Archaeosporales</taxon>
        <taxon>Ambisporaceae</taxon>
        <taxon>Ambispora</taxon>
    </lineage>
</organism>
<dbReference type="Gene3D" id="3.30.60.10">
    <property type="entry name" value="Endochitinase-like"/>
    <property type="match status" value="1"/>
</dbReference>
<accession>A0A9N8WF22</accession>
<keyword evidence="7" id="KW-1185">Reference proteome</keyword>
<evidence type="ECO:0000256" key="2">
    <source>
        <dbReference type="ARBA" id="ARBA00022729"/>
    </source>
</evidence>
<dbReference type="OrthoDB" id="2269410at2759"/>
<dbReference type="SUPFAM" id="SSF57016">
    <property type="entry name" value="Plant lectins/antimicrobial peptides"/>
    <property type="match status" value="1"/>
</dbReference>
<feature type="domain" description="Chitin-binding type-1" evidence="5">
    <location>
        <begin position="126"/>
        <end position="173"/>
    </location>
</feature>
<dbReference type="Proteomes" id="UP000789508">
    <property type="component" value="Unassembled WGS sequence"/>
</dbReference>
<evidence type="ECO:0000313" key="7">
    <source>
        <dbReference type="Proteomes" id="UP000789508"/>
    </source>
</evidence>
<feature type="disulfide bond" evidence="3">
    <location>
        <begin position="143"/>
        <end position="157"/>
    </location>
</feature>
<dbReference type="AlphaFoldDB" id="A0A9N8WF22"/>
<name>A0A9N8WF22_9GLOM</name>
<evidence type="ECO:0000256" key="4">
    <source>
        <dbReference type="SAM" id="SignalP"/>
    </source>
</evidence>
<dbReference type="PROSITE" id="PS50941">
    <property type="entry name" value="CHIT_BIND_I_2"/>
    <property type="match status" value="1"/>
</dbReference>
<keyword evidence="2 4" id="KW-0732">Signal</keyword>
<feature type="signal peptide" evidence="4">
    <location>
        <begin position="1"/>
        <end position="22"/>
    </location>
</feature>
<comment type="caution">
    <text evidence="3">Lacks conserved residue(s) required for the propagation of feature annotation.</text>
</comment>
<evidence type="ECO:0000259" key="5">
    <source>
        <dbReference type="PROSITE" id="PS50941"/>
    </source>
</evidence>
<evidence type="ECO:0000313" key="6">
    <source>
        <dbReference type="EMBL" id="CAG8482068.1"/>
    </source>
</evidence>
<comment type="caution">
    <text evidence="6">The sequence shown here is derived from an EMBL/GenBank/DDBJ whole genome shotgun (WGS) entry which is preliminary data.</text>
</comment>
<protein>
    <submittedName>
        <fullName evidence="6">11016_t:CDS:1</fullName>
    </submittedName>
</protein>
<feature type="disulfide bond" evidence="3">
    <location>
        <begin position="129"/>
        <end position="144"/>
    </location>
</feature>
<dbReference type="InterPro" id="IPR036861">
    <property type="entry name" value="Endochitinase-like_sf"/>
</dbReference>
<feature type="chain" id="PRO_5040499524" evidence="4">
    <location>
        <begin position="23"/>
        <end position="246"/>
    </location>
</feature>
<dbReference type="GO" id="GO:0008061">
    <property type="term" value="F:chitin binding"/>
    <property type="evidence" value="ECO:0007669"/>
    <property type="project" value="UniProtKB-UniRule"/>
</dbReference>
<gene>
    <name evidence="6" type="ORF">ALEPTO_LOCUS2540</name>
</gene>
<dbReference type="Pfam" id="PF10342">
    <property type="entry name" value="Kre9_KNH"/>
    <property type="match status" value="1"/>
</dbReference>